<proteinExistence type="predicted"/>
<organism evidence="1">
    <name type="scientific">marine sediment metagenome</name>
    <dbReference type="NCBI Taxonomy" id="412755"/>
    <lineage>
        <taxon>unclassified sequences</taxon>
        <taxon>metagenomes</taxon>
        <taxon>ecological metagenomes</taxon>
    </lineage>
</organism>
<protein>
    <submittedName>
        <fullName evidence="1">Uncharacterized protein</fullName>
    </submittedName>
</protein>
<gene>
    <name evidence="1" type="ORF">S03H2_00052</name>
</gene>
<evidence type="ECO:0000313" key="1">
    <source>
        <dbReference type="EMBL" id="GAH25007.1"/>
    </source>
</evidence>
<accession>X1DXM5</accession>
<reference evidence="1" key="1">
    <citation type="journal article" date="2014" name="Front. Microbiol.">
        <title>High frequency of phylogenetically diverse reductive dehalogenase-homologous genes in deep subseafloor sedimentary metagenomes.</title>
        <authorList>
            <person name="Kawai M."/>
            <person name="Futagami T."/>
            <person name="Toyoda A."/>
            <person name="Takaki Y."/>
            <person name="Nishi S."/>
            <person name="Hori S."/>
            <person name="Arai W."/>
            <person name="Tsubouchi T."/>
            <person name="Morono Y."/>
            <person name="Uchiyama I."/>
            <person name="Ito T."/>
            <person name="Fujiyama A."/>
            <person name="Inagaki F."/>
            <person name="Takami H."/>
        </authorList>
    </citation>
    <scope>NUCLEOTIDE SEQUENCE</scope>
    <source>
        <strain evidence="1">Expedition CK06-06</strain>
    </source>
</reference>
<comment type="caution">
    <text evidence="1">The sequence shown here is derived from an EMBL/GenBank/DDBJ whole genome shotgun (WGS) entry which is preliminary data.</text>
</comment>
<sequence length="49" mass="5680">MKSDIYVKVTGLGTIAVKDTRDGKDELFTFPLPNLLHFREAYFSMEQQK</sequence>
<dbReference type="AlphaFoldDB" id="X1DXM5"/>
<name>X1DXM5_9ZZZZ</name>
<dbReference type="EMBL" id="BARU01000003">
    <property type="protein sequence ID" value="GAH25007.1"/>
    <property type="molecule type" value="Genomic_DNA"/>
</dbReference>